<sequence>MAIGSGQTASKEYFRVTYTDKDKDKLTVYDAFVIWTLLAWLKLQINCICY</sequence>
<evidence type="ECO:0000313" key="1">
    <source>
        <dbReference type="EMBL" id="GBR75864.1"/>
    </source>
</evidence>
<protein>
    <submittedName>
        <fullName evidence="1">Uncharacterized protein</fullName>
    </submittedName>
</protein>
<accession>A0A388THS4</accession>
<dbReference type="AlphaFoldDB" id="A0A388THS4"/>
<dbReference type="Proteomes" id="UP000275925">
    <property type="component" value="Unassembled WGS sequence"/>
</dbReference>
<reference evidence="1 2" key="1">
    <citation type="journal article" date="2019" name="ISME J.">
        <title>Genome analyses of uncultured TG2/ZB3 bacteria in 'Margulisbacteria' specifically attached to ectosymbiotic spirochetes of protists in the termite gut.</title>
        <authorList>
            <person name="Utami Y.D."/>
            <person name="Kuwahara H."/>
            <person name="Igai K."/>
            <person name="Murakami T."/>
            <person name="Sugaya K."/>
            <person name="Morikawa T."/>
            <person name="Nagura Y."/>
            <person name="Yuki M."/>
            <person name="Deevong P."/>
            <person name="Inoue T."/>
            <person name="Kihara K."/>
            <person name="Lo N."/>
            <person name="Yamada A."/>
            <person name="Ohkuma M."/>
            <person name="Hongoh Y."/>
        </authorList>
    </citation>
    <scope>NUCLEOTIDE SEQUENCE [LARGE SCALE GENOMIC DNA]</scope>
    <source>
        <strain evidence="1">NkOx7-02</strain>
    </source>
</reference>
<name>A0A388THS4_9BACT</name>
<comment type="caution">
    <text evidence="1">The sequence shown here is derived from an EMBL/GenBank/DDBJ whole genome shotgun (WGS) entry which is preliminary data.</text>
</comment>
<evidence type="ECO:0000313" key="2">
    <source>
        <dbReference type="Proteomes" id="UP000275925"/>
    </source>
</evidence>
<keyword evidence="2" id="KW-1185">Reference proteome</keyword>
<gene>
    <name evidence="1" type="ORF">NO2_0496</name>
</gene>
<proteinExistence type="predicted"/>
<dbReference type="EMBL" id="BGZO01000009">
    <property type="protein sequence ID" value="GBR75864.1"/>
    <property type="molecule type" value="Genomic_DNA"/>
</dbReference>
<organism evidence="1 2">
    <name type="scientific">Candidatus Termititenax persephonae</name>
    <dbReference type="NCBI Taxonomy" id="2218525"/>
    <lineage>
        <taxon>Bacteria</taxon>
        <taxon>Bacillati</taxon>
        <taxon>Candidatus Margulisiibacteriota</taxon>
        <taxon>Candidatus Termititenacia</taxon>
        <taxon>Candidatus Termititenacales</taxon>
        <taxon>Candidatus Termititenacaceae</taxon>
        <taxon>Candidatus Termititenax</taxon>
    </lineage>
</organism>